<gene>
    <name evidence="1" type="ORF">AVEN_58185_1</name>
</gene>
<keyword evidence="2" id="KW-1185">Reference proteome</keyword>
<accession>A0A4Y2K837</accession>
<comment type="caution">
    <text evidence="1">The sequence shown here is derived from an EMBL/GenBank/DDBJ whole genome shotgun (WGS) entry which is preliminary data.</text>
</comment>
<dbReference type="EMBL" id="BGPR01004371">
    <property type="protein sequence ID" value="GBM98913.1"/>
    <property type="molecule type" value="Genomic_DNA"/>
</dbReference>
<sequence>MAVKVQKNSTTQRNRKKKIAKDMLSSSFSINEEERTKDACSSSLSSIIICPKWIRSLLVWKHIASAPQWSDAGLSDNLFSKTLAVEISLVLLASRFERIRMLFWTGPLNFELRTDDKDDTRAGIPLSKLPHETNGKLGSGGLCCTTLTGGRLAPRCDLTCNRPHTRRIFGGIEFRSWNTPTTKPRPYH</sequence>
<dbReference type="Proteomes" id="UP000499080">
    <property type="component" value="Unassembled WGS sequence"/>
</dbReference>
<evidence type="ECO:0000313" key="1">
    <source>
        <dbReference type="EMBL" id="GBM98913.1"/>
    </source>
</evidence>
<evidence type="ECO:0000313" key="2">
    <source>
        <dbReference type="Proteomes" id="UP000499080"/>
    </source>
</evidence>
<organism evidence="1 2">
    <name type="scientific">Araneus ventricosus</name>
    <name type="common">Orbweaver spider</name>
    <name type="synonym">Epeira ventricosa</name>
    <dbReference type="NCBI Taxonomy" id="182803"/>
    <lineage>
        <taxon>Eukaryota</taxon>
        <taxon>Metazoa</taxon>
        <taxon>Ecdysozoa</taxon>
        <taxon>Arthropoda</taxon>
        <taxon>Chelicerata</taxon>
        <taxon>Arachnida</taxon>
        <taxon>Araneae</taxon>
        <taxon>Araneomorphae</taxon>
        <taxon>Entelegynae</taxon>
        <taxon>Araneoidea</taxon>
        <taxon>Araneidae</taxon>
        <taxon>Araneus</taxon>
    </lineage>
</organism>
<name>A0A4Y2K837_ARAVE</name>
<proteinExistence type="predicted"/>
<dbReference type="AlphaFoldDB" id="A0A4Y2K837"/>
<reference evidence="1 2" key="1">
    <citation type="journal article" date="2019" name="Sci. Rep.">
        <title>Orb-weaving spider Araneus ventricosus genome elucidates the spidroin gene catalogue.</title>
        <authorList>
            <person name="Kono N."/>
            <person name="Nakamura H."/>
            <person name="Ohtoshi R."/>
            <person name="Moran D.A.P."/>
            <person name="Shinohara A."/>
            <person name="Yoshida Y."/>
            <person name="Fujiwara M."/>
            <person name="Mori M."/>
            <person name="Tomita M."/>
            <person name="Arakawa K."/>
        </authorList>
    </citation>
    <scope>NUCLEOTIDE SEQUENCE [LARGE SCALE GENOMIC DNA]</scope>
</reference>
<protein>
    <submittedName>
        <fullName evidence="1">Uncharacterized protein</fullName>
    </submittedName>
</protein>